<evidence type="ECO:0000256" key="1">
    <source>
        <dbReference type="SAM" id="SignalP"/>
    </source>
</evidence>
<reference evidence="2" key="1">
    <citation type="submission" date="2019-12" db="EMBL/GenBank/DDBJ databases">
        <title>Ruegeria JWLKs population differentiation of coral mucus and skeleton niches.</title>
        <authorList>
            <person name="Luo D."/>
        </authorList>
    </citation>
    <scope>NUCLEOTIDE SEQUENCE</scope>
    <source>
        <strain evidence="2">HKCCD6181</strain>
    </source>
</reference>
<keyword evidence="1" id="KW-0732">Signal</keyword>
<name>A0AA90YS03_9RHOB</name>
<dbReference type="Proteomes" id="UP000597886">
    <property type="component" value="Unassembled WGS sequence"/>
</dbReference>
<protein>
    <submittedName>
        <fullName evidence="2">Excinuclease ABC subunit B</fullName>
    </submittedName>
</protein>
<evidence type="ECO:0000313" key="2">
    <source>
        <dbReference type="EMBL" id="NOE17777.1"/>
    </source>
</evidence>
<gene>
    <name evidence="2" type="ORF">GS634_06520</name>
</gene>
<sequence>MRVVLLSLILGTPAAAWEATVGQICTLSHMTDTAEIFLTYDPAKPLYTLSVTRKTEDWTNTPWFAMRFEGPNPIEIATPHHVLSDGASSLTVTDTGFGNVLDGLEYNLTAYAFTQDRVTEFPLDGAAPQVRIFRECAGAQLS</sequence>
<evidence type="ECO:0000313" key="3">
    <source>
        <dbReference type="Proteomes" id="UP000597886"/>
    </source>
</evidence>
<dbReference type="AlphaFoldDB" id="A0AA90YS03"/>
<organism evidence="2 3">
    <name type="scientific">Ruegeria atlantica</name>
    <dbReference type="NCBI Taxonomy" id="81569"/>
    <lineage>
        <taxon>Bacteria</taxon>
        <taxon>Pseudomonadati</taxon>
        <taxon>Pseudomonadota</taxon>
        <taxon>Alphaproteobacteria</taxon>
        <taxon>Rhodobacterales</taxon>
        <taxon>Roseobacteraceae</taxon>
        <taxon>Ruegeria</taxon>
    </lineage>
</organism>
<dbReference type="EMBL" id="WVRA01000002">
    <property type="protein sequence ID" value="NOE17777.1"/>
    <property type="molecule type" value="Genomic_DNA"/>
</dbReference>
<comment type="caution">
    <text evidence="2">The sequence shown here is derived from an EMBL/GenBank/DDBJ whole genome shotgun (WGS) entry which is preliminary data.</text>
</comment>
<feature type="chain" id="PRO_5041724109" evidence="1">
    <location>
        <begin position="19"/>
        <end position="142"/>
    </location>
</feature>
<feature type="signal peptide" evidence="1">
    <location>
        <begin position="1"/>
        <end position="18"/>
    </location>
</feature>
<accession>A0AA90YS03</accession>
<dbReference type="RefSeq" id="WP_171119008.1">
    <property type="nucleotide sequence ID" value="NZ_WVRA01000002.1"/>
</dbReference>
<proteinExistence type="predicted"/>